<reference evidence="5 6" key="1">
    <citation type="submission" date="2020-08" db="EMBL/GenBank/DDBJ databases">
        <title>Genome sequencing of Purple Non-Sulfur Bacteria from various extreme environments.</title>
        <authorList>
            <person name="Mayer M."/>
        </authorList>
    </citation>
    <scope>NUCLEOTIDE SEQUENCE [LARGE SCALE GENOMIC DNA]</scope>
    <source>
        <strain evidence="5 6">JA135</strain>
    </source>
</reference>
<dbReference type="GO" id="GO:0005886">
    <property type="term" value="C:plasma membrane"/>
    <property type="evidence" value="ECO:0007669"/>
    <property type="project" value="TreeGrafter"/>
</dbReference>
<dbReference type="NCBIfam" id="TIGR00254">
    <property type="entry name" value="GGDEF"/>
    <property type="match status" value="1"/>
</dbReference>
<dbReference type="PANTHER" id="PTHR45138:SF9">
    <property type="entry name" value="DIGUANYLATE CYCLASE DGCM-RELATED"/>
    <property type="match status" value="1"/>
</dbReference>
<dbReference type="EC" id="2.7.7.65" evidence="1"/>
<dbReference type="InterPro" id="IPR000160">
    <property type="entry name" value="GGDEF_dom"/>
</dbReference>
<dbReference type="CDD" id="cd01949">
    <property type="entry name" value="GGDEF"/>
    <property type="match status" value="1"/>
</dbReference>
<sequence>MRIGDRPVSEVARAYTRTGATPETAPVDWGKPTAQVLGIPEGDLTPAVLSAMERLLGEVRQLHDEVEALRERLRRAETLADIDPLVPLRNRRSFVRELERMIAYAERHDHDISLLMLDVDGLKPINDRGGHAAGDAAIKEVAAALIEGTRSSDLLGRLGGDEFGVVLMDMDHTGAEQIGSRIRAAIRQRTVDLPEGPEPLSASCGICTFRPGLSLEEALETADRNMYRQKSERRRP</sequence>
<keyword evidence="6" id="KW-1185">Reference proteome</keyword>
<dbReference type="SUPFAM" id="SSF55073">
    <property type="entry name" value="Nucleotide cyclase"/>
    <property type="match status" value="1"/>
</dbReference>
<dbReference type="InterPro" id="IPR043128">
    <property type="entry name" value="Rev_trsase/Diguanyl_cyclase"/>
</dbReference>
<dbReference type="Gene3D" id="3.30.70.270">
    <property type="match status" value="1"/>
</dbReference>
<dbReference type="InterPro" id="IPR050469">
    <property type="entry name" value="Diguanylate_Cyclase"/>
</dbReference>
<dbReference type="Pfam" id="PF00990">
    <property type="entry name" value="GGDEF"/>
    <property type="match status" value="1"/>
</dbReference>
<organism evidence="5 6">
    <name type="scientific">Roseospira goensis</name>
    <dbReference type="NCBI Taxonomy" id="391922"/>
    <lineage>
        <taxon>Bacteria</taxon>
        <taxon>Pseudomonadati</taxon>
        <taxon>Pseudomonadota</taxon>
        <taxon>Alphaproteobacteria</taxon>
        <taxon>Rhodospirillales</taxon>
        <taxon>Rhodospirillaceae</taxon>
        <taxon>Roseospira</taxon>
    </lineage>
</organism>
<evidence type="ECO:0000259" key="4">
    <source>
        <dbReference type="PROSITE" id="PS50887"/>
    </source>
</evidence>
<protein>
    <recommendedName>
        <fullName evidence="1">diguanylate cyclase</fullName>
        <ecNumber evidence="1">2.7.7.65</ecNumber>
    </recommendedName>
</protein>
<dbReference type="SMART" id="SM00267">
    <property type="entry name" value="GGDEF"/>
    <property type="match status" value="1"/>
</dbReference>
<dbReference type="Proteomes" id="UP000555728">
    <property type="component" value="Unassembled WGS sequence"/>
</dbReference>
<evidence type="ECO:0000313" key="6">
    <source>
        <dbReference type="Proteomes" id="UP000555728"/>
    </source>
</evidence>
<gene>
    <name evidence="5" type="ORF">GGD88_000662</name>
</gene>
<dbReference type="GO" id="GO:0043709">
    <property type="term" value="P:cell adhesion involved in single-species biofilm formation"/>
    <property type="evidence" value="ECO:0007669"/>
    <property type="project" value="TreeGrafter"/>
</dbReference>
<feature type="coiled-coil region" evidence="3">
    <location>
        <begin position="52"/>
        <end position="79"/>
    </location>
</feature>
<evidence type="ECO:0000256" key="1">
    <source>
        <dbReference type="ARBA" id="ARBA00012528"/>
    </source>
</evidence>
<dbReference type="EMBL" id="JACIGI010000004">
    <property type="protein sequence ID" value="MBB4284948.1"/>
    <property type="molecule type" value="Genomic_DNA"/>
</dbReference>
<dbReference type="PANTHER" id="PTHR45138">
    <property type="entry name" value="REGULATORY COMPONENTS OF SENSORY TRANSDUCTION SYSTEM"/>
    <property type="match status" value="1"/>
</dbReference>
<evidence type="ECO:0000256" key="2">
    <source>
        <dbReference type="ARBA" id="ARBA00034247"/>
    </source>
</evidence>
<comment type="catalytic activity">
    <reaction evidence="2">
        <text>2 GTP = 3',3'-c-di-GMP + 2 diphosphate</text>
        <dbReference type="Rhea" id="RHEA:24898"/>
        <dbReference type="ChEBI" id="CHEBI:33019"/>
        <dbReference type="ChEBI" id="CHEBI:37565"/>
        <dbReference type="ChEBI" id="CHEBI:58805"/>
        <dbReference type="EC" id="2.7.7.65"/>
    </reaction>
</comment>
<dbReference type="GO" id="GO:1902201">
    <property type="term" value="P:negative regulation of bacterial-type flagellum-dependent cell motility"/>
    <property type="evidence" value="ECO:0007669"/>
    <property type="project" value="TreeGrafter"/>
</dbReference>
<name>A0A7W6RXB1_9PROT</name>
<dbReference type="GO" id="GO:0052621">
    <property type="term" value="F:diguanylate cyclase activity"/>
    <property type="evidence" value="ECO:0007669"/>
    <property type="project" value="UniProtKB-EC"/>
</dbReference>
<evidence type="ECO:0000313" key="5">
    <source>
        <dbReference type="EMBL" id="MBB4284948.1"/>
    </source>
</evidence>
<keyword evidence="3" id="KW-0175">Coiled coil</keyword>
<dbReference type="AlphaFoldDB" id="A0A7W6RXB1"/>
<proteinExistence type="predicted"/>
<dbReference type="InterPro" id="IPR029787">
    <property type="entry name" value="Nucleotide_cyclase"/>
</dbReference>
<dbReference type="PROSITE" id="PS50887">
    <property type="entry name" value="GGDEF"/>
    <property type="match status" value="1"/>
</dbReference>
<feature type="domain" description="GGDEF" evidence="4">
    <location>
        <begin position="110"/>
        <end position="236"/>
    </location>
</feature>
<accession>A0A7W6RXB1</accession>
<evidence type="ECO:0000256" key="3">
    <source>
        <dbReference type="SAM" id="Coils"/>
    </source>
</evidence>
<dbReference type="RefSeq" id="WP_184431696.1">
    <property type="nucleotide sequence ID" value="NZ_JACIGI010000004.1"/>
</dbReference>
<comment type="caution">
    <text evidence="5">The sequence shown here is derived from an EMBL/GenBank/DDBJ whole genome shotgun (WGS) entry which is preliminary data.</text>
</comment>